<keyword evidence="5" id="KW-0732">Signal</keyword>
<keyword evidence="6" id="KW-0547">Nucleotide-binding</keyword>
<evidence type="ECO:0000256" key="12">
    <source>
        <dbReference type="ARBA" id="ARBA00047899"/>
    </source>
</evidence>
<keyword evidence="2" id="KW-0723">Serine/threonine-protein kinase</keyword>
<dbReference type="GO" id="GO:0007165">
    <property type="term" value="P:signal transduction"/>
    <property type="evidence" value="ECO:0000318"/>
    <property type="project" value="GO_Central"/>
</dbReference>
<comment type="catalytic activity">
    <reaction evidence="13">
        <text>L-seryl-[protein] + ATP = O-phospho-L-seryl-[protein] + ADP + H(+)</text>
        <dbReference type="Rhea" id="RHEA:17989"/>
        <dbReference type="Rhea" id="RHEA-COMP:9863"/>
        <dbReference type="Rhea" id="RHEA-COMP:11604"/>
        <dbReference type="ChEBI" id="CHEBI:15378"/>
        <dbReference type="ChEBI" id="CHEBI:29999"/>
        <dbReference type="ChEBI" id="CHEBI:30616"/>
        <dbReference type="ChEBI" id="CHEBI:83421"/>
        <dbReference type="ChEBI" id="CHEBI:456216"/>
        <dbReference type="EC" id="2.7.11.1"/>
    </reaction>
</comment>
<dbReference type="Gene3D" id="1.10.510.10">
    <property type="entry name" value="Transferase(Phosphotransferase) domain 1"/>
    <property type="match status" value="1"/>
</dbReference>
<feature type="domain" description="Protein kinase" evidence="16">
    <location>
        <begin position="299"/>
        <end position="584"/>
    </location>
</feature>
<dbReference type="FunFam" id="3.50.4.10:FF:000002">
    <property type="entry name" value="G-type lectin S-receptor-like serine/threonine-protein kinase"/>
    <property type="match status" value="1"/>
</dbReference>
<evidence type="ECO:0000256" key="10">
    <source>
        <dbReference type="ARBA" id="ARBA00023170"/>
    </source>
</evidence>
<evidence type="ECO:0000256" key="13">
    <source>
        <dbReference type="ARBA" id="ARBA00048679"/>
    </source>
</evidence>
<name>A0A3N7GT81_POPTR</name>
<reference evidence="18" key="2">
    <citation type="submission" date="2017-07" db="EMBL/GenBank/DDBJ databases">
        <title>WGS assembly of Populus trichocarpa.</title>
        <authorList>
            <person name="Tuskan G."/>
            <person name="Difazio S."/>
            <person name="Jansson S."/>
            <person name="Bohlmann J."/>
            <person name="Grigoriev I."/>
            <person name="Hellsten U."/>
            <person name="Putnam N."/>
            <person name="Ralph S."/>
            <person name="Rombauts S."/>
            <person name="Salamov A."/>
            <person name="Schein J."/>
            <person name="Sterck L."/>
            <person name="Aerts A."/>
            <person name="Bhalerao R."/>
            <person name="Bhalerao R."/>
            <person name="Blaudez D."/>
            <person name="Boerjan W."/>
            <person name="Brun A."/>
            <person name="Brunner A."/>
            <person name="Busov V."/>
            <person name="Campbell M."/>
            <person name="Carlson J."/>
            <person name="Chalot M."/>
            <person name="Chapman J."/>
            <person name="Chen G."/>
            <person name="Cooper D."/>
            <person name="Coutinho P."/>
            <person name="Couturier J."/>
            <person name="Covert S."/>
            <person name="Cronk Q."/>
            <person name="Cunningham R."/>
            <person name="Davis J."/>
            <person name="Degroeve S."/>
            <person name="Dejardin A."/>
            <person name="Depamphilis C."/>
            <person name="Detter J."/>
            <person name="Dirks B."/>
            <person name="Dubchak I."/>
            <person name="Duplessis S."/>
            <person name="Ehlting J."/>
            <person name="Ellis B."/>
            <person name="Gendler K."/>
            <person name="Goodstein D."/>
            <person name="Gribskov M."/>
            <person name="Grimwood J."/>
            <person name="Groover A."/>
            <person name="Gunter L."/>
            <person name="Hamberger B."/>
            <person name="Heinze B."/>
            <person name="Helariutta Y."/>
            <person name="Henrissat B."/>
            <person name="Holligan D."/>
            <person name="Holt R."/>
            <person name="Huang W."/>
            <person name="Islam-Faridi N."/>
            <person name="Jones S."/>
            <person name="Jones-Rhoades M."/>
            <person name="Jorgensen R."/>
            <person name="Joshi C."/>
            <person name="Kangasjarvi J."/>
            <person name="Karlsson J."/>
            <person name="Kelleher C."/>
            <person name="Kirkpatrick R."/>
            <person name="Kirst M."/>
            <person name="Kohler A."/>
            <person name="Kalluri U."/>
            <person name="Larimer F."/>
            <person name="Leebens-Mack J."/>
            <person name="Leple J."/>
            <person name="Locascio P."/>
            <person name="Lou Y."/>
            <person name="Lucas S."/>
            <person name="Martin F."/>
            <person name="Montanini B."/>
            <person name="Napoli C."/>
            <person name="Nelson D."/>
            <person name="Nelson C."/>
            <person name="Nieminen K."/>
            <person name="Nilsson O."/>
            <person name="Pereda V."/>
            <person name="Peter G."/>
            <person name="Philippe R."/>
            <person name="Pilate G."/>
            <person name="Poliakov A."/>
            <person name="Razumovskaya J."/>
            <person name="Richardson P."/>
            <person name="Rinaldi C."/>
            <person name="Ritland K."/>
            <person name="Rouze P."/>
            <person name="Ryaboy D."/>
            <person name="Schmutz J."/>
            <person name="Schrader J."/>
            <person name="Segerman B."/>
            <person name="Shin H."/>
            <person name="Siddiqui A."/>
            <person name="Sterky F."/>
            <person name="Terry A."/>
            <person name="Tsai C."/>
            <person name="Uberbacher E."/>
            <person name="Unneberg P."/>
            <person name="Vahala J."/>
            <person name="Wall K."/>
            <person name="Wessler S."/>
            <person name="Yang G."/>
            <person name="Yin T."/>
            <person name="Douglas C."/>
            <person name="Marra M."/>
            <person name="Sandberg G."/>
            <person name="Van De Peer Y."/>
            <person name="Rokhsar D."/>
        </authorList>
    </citation>
    <scope>NUCLEOTIDE SEQUENCE</scope>
    <source>
        <strain evidence="18">Nisqually-1</strain>
    </source>
</reference>
<dbReference type="PANTHER" id="PTHR27002">
    <property type="entry name" value="RECEPTOR-LIKE SERINE/THREONINE-PROTEIN KINASE SD1-8"/>
    <property type="match status" value="1"/>
</dbReference>
<dbReference type="PROSITE" id="PS00108">
    <property type="entry name" value="PROTEIN_KINASE_ST"/>
    <property type="match status" value="1"/>
</dbReference>
<feature type="domain" description="Apple" evidence="17">
    <location>
        <begin position="138"/>
        <end position="218"/>
    </location>
</feature>
<dbReference type="GO" id="GO:0006955">
    <property type="term" value="P:immune response"/>
    <property type="evidence" value="ECO:0000318"/>
    <property type="project" value="GO_Central"/>
</dbReference>
<evidence type="ECO:0000256" key="6">
    <source>
        <dbReference type="ARBA" id="ARBA00022741"/>
    </source>
</evidence>
<dbReference type="InterPro" id="IPR000858">
    <property type="entry name" value="S_locus_glycoprot_dom"/>
</dbReference>
<dbReference type="SMART" id="SM00220">
    <property type="entry name" value="S_TKc"/>
    <property type="match status" value="1"/>
</dbReference>
<keyword evidence="9" id="KW-1015">Disulfide bond</keyword>
<dbReference type="Pfam" id="PF07714">
    <property type="entry name" value="PK_Tyr_Ser-Thr"/>
    <property type="match status" value="1"/>
</dbReference>
<dbReference type="Gene3D" id="3.50.4.10">
    <property type="entry name" value="Hepatocyte Growth Factor"/>
    <property type="match status" value="1"/>
</dbReference>
<dbReference type="FunFam" id="3.30.200.20:FF:000195">
    <property type="entry name" value="G-type lectin S-receptor-like serine/threonine-protein kinase"/>
    <property type="match status" value="1"/>
</dbReference>
<keyword evidence="7" id="KW-0418">Kinase</keyword>
<dbReference type="GO" id="GO:0004674">
    <property type="term" value="F:protein serine/threonine kinase activity"/>
    <property type="evidence" value="ECO:0000318"/>
    <property type="project" value="GO_Central"/>
</dbReference>
<sequence length="616" mass="69770">MEKSKVLYRSGPWNGLRFSGMPSLKPNPIYKFEFVSNEKEVYYTEHLTNNSTHWRVVQSQNGDIHNLKWIEQKQSWLLYGAPNTDHCDRYALCGLNSICNINNSPICDCLNGFIPNVSRDWNMMDWSKGCVRKTPLNCSGDGFRKLSAVRLPETKTSWFNTSMNLEDCKNTCLTNCSCSAYSNLDIRDGGSGCLLWFGDLIDIRILHENDIDVYIRMAVSELDYGDGAKMNTKSKVKRRIIVSTVLSATILFLGLALVLYVWKKKNSALGRSSRKKHMKEDLDLPLFDLGIVACATNNFSADNKLGEGGFGPVYKGALKDGREIAVKRLSKNSRQGLDEFKNEVKHIVKLQHRNLVKLLGCSIEEDEMILIYEFCPNKSLDFFIFDERHRLLLDWPMRYNIINGIARGLLYLHQDSRLRVIHRDLKADNILLDYELNPKISDFGLARSLGGNEIEANTNKVVGTYGYISPEYAKFGLYSLKSDVFSFGVLVLEIVCGNRNRGFSHPDHHMNLLGHAWRLFMEGRPLELAAESIAITCYSSEVLRSIHVALLCVQDKPEDRPNMSCAVLMLGNNDALPQPKHPGFFTERDLFEASYSSSMSKPSSANECSISVLEAR</sequence>
<dbReference type="FunFam" id="1.10.510.10:FF:000060">
    <property type="entry name" value="G-type lectin S-receptor-like serine/threonine-protein kinase"/>
    <property type="match status" value="1"/>
</dbReference>
<proteinExistence type="predicted"/>
<dbReference type="GO" id="GO:0005886">
    <property type="term" value="C:plasma membrane"/>
    <property type="evidence" value="ECO:0000318"/>
    <property type="project" value="GO_Central"/>
</dbReference>
<dbReference type="PROSITE" id="PS50948">
    <property type="entry name" value="PAN"/>
    <property type="match status" value="1"/>
</dbReference>
<dbReference type="Gene3D" id="3.30.200.20">
    <property type="entry name" value="Phosphorylase Kinase, domain 1"/>
    <property type="match status" value="1"/>
</dbReference>
<dbReference type="AlphaFoldDB" id="A0A3N7GT81"/>
<dbReference type="EMBL" id="KZ623347">
    <property type="protein sequence ID" value="RQO93184.1"/>
    <property type="molecule type" value="Genomic_DNA"/>
</dbReference>
<accession>A0A3N7GT81</accession>
<dbReference type="PANTHER" id="PTHR27002:SF1092">
    <property type="entry name" value="RECEPTOR-LIKE SERINE_THREONINE-PROTEIN KINASE"/>
    <property type="match status" value="1"/>
</dbReference>
<feature type="transmembrane region" description="Helical" evidence="15">
    <location>
        <begin position="240"/>
        <end position="262"/>
    </location>
</feature>
<evidence type="ECO:0000256" key="8">
    <source>
        <dbReference type="ARBA" id="ARBA00022840"/>
    </source>
</evidence>
<evidence type="ECO:0000256" key="11">
    <source>
        <dbReference type="ARBA" id="ARBA00023180"/>
    </source>
</evidence>
<evidence type="ECO:0000259" key="17">
    <source>
        <dbReference type="PROSITE" id="PS50948"/>
    </source>
</evidence>
<keyword evidence="15" id="KW-0472">Membrane</keyword>
<dbReference type="InterPro" id="IPR001245">
    <property type="entry name" value="Ser-Thr/Tyr_kinase_cat_dom"/>
</dbReference>
<dbReference type="GO" id="GO:0048544">
    <property type="term" value="P:recognition of pollen"/>
    <property type="evidence" value="ECO:0007669"/>
    <property type="project" value="InterPro"/>
</dbReference>
<evidence type="ECO:0000256" key="7">
    <source>
        <dbReference type="ARBA" id="ARBA00022777"/>
    </source>
</evidence>
<keyword evidence="11" id="KW-0325">Glycoprotein</keyword>
<evidence type="ECO:0000256" key="3">
    <source>
        <dbReference type="ARBA" id="ARBA00022553"/>
    </source>
</evidence>
<dbReference type="GO" id="GO:0005524">
    <property type="term" value="F:ATP binding"/>
    <property type="evidence" value="ECO:0007669"/>
    <property type="project" value="UniProtKB-KW"/>
</dbReference>
<reference evidence="18" key="1">
    <citation type="journal article" date="2006" name="Science">
        <title>The genome of black cottonwood, Populus trichocarpa (Torr. &amp; Gray).</title>
        <authorList>
            <person name="Tuskan G.A."/>
            <person name="Difazio S."/>
            <person name="Jansson S."/>
            <person name="Bohlmann J."/>
            <person name="Grigoriev I."/>
            <person name="Hellsten U."/>
            <person name="Putnam N."/>
            <person name="Ralph S."/>
            <person name="Rombauts S."/>
            <person name="Salamov A."/>
            <person name="Schein J."/>
            <person name="Sterck L."/>
            <person name="Aerts A."/>
            <person name="Bhalerao R.R."/>
            <person name="Bhalerao R.P."/>
            <person name="Blaudez D."/>
            <person name="Boerjan W."/>
            <person name="Brun A."/>
            <person name="Brunner A."/>
            <person name="Busov V."/>
            <person name="Campbell M."/>
            <person name="Carlson J."/>
            <person name="Chalot M."/>
            <person name="Chapman J."/>
            <person name="Chen G.L."/>
            <person name="Cooper D."/>
            <person name="Coutinho P.M."/>
            <person name="Couturier J."/>
            <person name="Covert S."/>
            <person name="Cronk Q."/>
            <person name="Cunningham R."/>
            <person name="Davis J."/>
            <person name="Degroeve S."/>
            <person name="Dejardin A."/>
            <person name="Depamphilis C."/>
            <person name="Detter J."/>
            <person name="Dirks B."/>
            <person name="Dubchak I."/>
            <person name="Duplessis S."/>
            <person name="Ehlting J."/>
            <person name="Ellis B."/>
            <person name="Gendler K."/>
            <person name="Goodstein D."/>
            <person name="Gribskov M."/>
            <person name="Grimwood J."/>
            <person name="Groover A."/>
            <person name="Gunter L."/>
            <person name="Hamberger B."/>
            <person name="Heinze B."/>
            <person name="Helariutta Y."/>
            <person name="Henrissat B."/>
            <person name="Holligan D."/>
            <person name="Holt R."/>
            <person name="Huang W."/>
            <person name="Islam-Faridi N."/>
            <person name="Jones S."/>
            <person name="Jones-Rhoades M."/>
            <person name="Jorgensen R."/>
            <person name="Joshi C."/>
            <person name="Kangasjarvi J."/>
            <person name="Karlsson J."/>
            <person name="Kelleher C."/>
            <person name="Kirkpatrick R."/>
            <person name="Kirst M."/>
            <person name="Kohler A."/>
            <person name="Kalluri U."/>
            <person name="Larimer F."/>
            <person name="Leebens-Mack J."/>
            <person name="Leple J.C."/>
            <person name="Locascio P."/>
            <person name="Lou Y."/>
            <person name="Lucas S."/>
            <person name="Martin F."/>
            <person name="Montanini B."/>
            <person name="Napoli C."/>
            <person name="Nelson D.R."/>
            <person name="Nelson C."/>
            <person name="Nieminen K."/>
            <person name="Nilsson O."/>
            <person name="Pereda V."/>
            <person name="Peter G."/>
            <person name="Philippe R."/>
            <person name="Pilate G."/>
            <person name="Poliakov A."/>
            <person name="Razumovskaya J."/>
            <person name="Richardson P."/>
            <person name="Rinaldi C."/>
            <person name="Ritland K."/>
            <person name="Rouze P."/>
            <person name="Ryaboy D."/>
            <person name="Schmutz J."/>
            <person name="Schrader J."/>
            <person name="Segerman B."/>
            <person name="Shin H."/>
            <person name="Siddiqui A."/>
            <person name="Sterky F."/>
            <person name="Terry A."/>
            <person name="Tsai C.J."/>
            <person name="Uberbacher E."/>
            <person name="Unneberg P."/>
            <person name="Vahala J."/>
            <person name="Wall K."/>
            <person name="Wessler S."/>
            <person name="Yang G."/>
            <person name="Yin T."/>
            <person name="Douglas C."/>
            <person name="Marra M."/>
            <person name="Sandberg G."/>
            <person name="Van de Peer Y."/>
            <person name="Rokhsar D."/>
        </authorList>
    </citation>
    <scope>NUCLEOTIDE SEQUENCE [LARGE SCALE GENOMIC DNA]</scope>
    <source>
        <strain evidence="18">Nisqually-1</strain>
    </source>
</reference>
<evidence type="ECO:0000256" key="4">
    <source>
        <dbReference type="ARBA" id="ARBA00022679"/>
    </source>
</evidence>
<evidence type="ECO:0000256" key="15">
    <source>
        <dbReference type="SAM" id="Phobius"/>
    </source>
</evidence>
<keyword evidence="3" id="KW-0597">Phosphoprotein</keyword>
<keyword evidence="8" id="KW-0067">ATP-binding</keyword>
<evidence type="ECO:0000256" key="1">
    <source>
        <dbReference type="ARBA" id="ARBA00012513"/>
    </source>
</evidence>
<evidence type="ECO:0000259" key="16">
    <source>
        <dbReference type="PROSITE" id="PS50011"/>
    </source>
</evidence>
<evidence type="ECO:0000256" key="14">
    <source>
        <dbReference type="SAM" id="MobiDB-lite"/>
    </source>
</evidence>
<dbReference type="Pfam" id="PF08276">
    <property type="entry name" value="PAN_2"/>
    <property type="match status" value="1"/>
</dbReference>
<dbReference type="InParanoid" id="A0A3N7GT81"/>
<dbReference type="InterPro" id="IPR011009">
    <property type="entry name" value="Kinase-like_dom_sf"/>
</dbReference>
<dbReference type="InterPro" id="IPR008271">
    <property type="entry name" value="Ser/Thr_kinase_AS"/>
</dbReference>
<organism evidence="18">
    <name type="scientific">Populus trichocarpa</name>
    <name type="common">Western balsam poplar</name>
    <name type="synonym">Populus balsamifera subsp. trichocarpa</name>
    <dbReference type="NCBI Taxonomy" id="3694"/>
    <lineage>
        <taxon>Eukaryota</taxon>
        <taxon>Viridiplantae</taxon>
        <taxon>Streptophyta</taxon>
        <taxon>Embryophyta</taxon>
        <taxon>Tracheophyta</taxon>
        <taxon>Spermatophyta</taxon>
        <taxon>Magnoliopsida</taxon>
        <taxon>eudicotyledons</taxon>
        <taxon>Gunneridae</taxon>
        <taxon>Pentapetalae</taxon>
        <taxon>rosids</taxon>
        <taxon>fabids</taxon>
        <taxon>Malpighiales</taxon>
        <taxon>Salicaceae</taxon>
        <taxon>Saliceae</taxon>
        <taxon>Populus</taxon>
    </lineage>
</organism>
<protein>
    <recommendedName>
        <fullName evidence="1">non-specific serine/threonine protein kinase</fullName>
        <ecNumber evidence="1">2.7.11.1</ecNumber>
    </recommendedName>
</protein>
<dbReference type="CDD" id="cd01098">
    <property type="entry name" value="PAN_AP_plant"/>
    <property type="match status" value="1"/>
</dbReference>
<keyword evidence="15" id="KW-0812">Transmembrane</keyword>
<dbReference type="Pfam" id="PF11883">
    <property type="entry name" value="DUF3403"/>
    <property type="match status" value="1"/>
</dbReference>
<dbReference type="InterPro" id="IPR003609">
    <property type="entry name" value="Pan_app"/>
</dbReference>
<dbReference type="SMART" id="SM00473">
    <property type="entry name" value="PAN_AP"/>
    <property type="match status" value="1"/>
</dbReference>
<evidence type="ECO:0000313" key="18">
    <source>
        <dbReference type="EMBL" id="RQO93184.1"/>
    </source>
</evidence>
<evidence type="ECO:0000256" key="2">
    <source>
        <dbReference type="ARBA" id="ARBA00022527"/>
    </source>
</evidence>
<keyword evidence="4" id="KW-0808">Transferase</keyword>
<keyword evidence="15" id="KW-1133">Transmembrane helix</keyword>
<dbReference type="SUPFAM" id="SSF56112">
    <property type="entry name" value="Protein kinase-like (PK-like)"/>
    <property type="match status" value="1"/>
</dbReference>
<dbReference type="EC" id="2.7.11.1" evidence="1"/>
<comment type="catalytic activity">
    <reaction evidence="12">
        <text>L-threonyl-[protein] + ATP = O-phospho-L-threonyl-[protein] + ADP + H(+)</text>
        <dbReference type="Rhea" id="RHEA:46608"/>
        <dbReference type="Rhea" id="RHEA-COMP:11060"/>
        <dbReference type="Rhea" id="RHEA-COMP:11605"/>
        <dbReference type="ChEBI" id="CHEBI:15378"/>
        <dbReference type="ChEBI" id="CHEBI:30013"/>
        <dbReference type="ChEBI" id="CHEBI:30616"/>
        <dbReference type="ChEBI" id="CHEBI:61977"/>
        <dbReference type="ChEBI" id="CHEBI:456216"/>
        <dbReference type="EC" id="2.7.11.1"/>
    </reaction>
</comment>
<keyword evidence="10" id="KW-0675">Receptor</keyword>
<gene>
    <name evidence="18" type="ORF">POPTR_T022000</name>
</gene>
<evidence type="ECO:0000256" key="5">
    <source>
        <dbReference type="ARBA" id="ARBA00022729"/>
    </source>
</evidence>
<dbReference type="InterPro" id="IPR021820">
    <property type="entry name" value="S-locus_recpt_kinase_C"/>
</dbReference>
<evidence type="ECO:0000256" key="9">
    <source>
        <dbReference type="ARBA" id="ARBA00023157"/>
    </source>
</evidence>
<dbReference type="InterPro" id="IPR000719">
    <property type="entry name" value="Prot_kinase_dom"/>
</dbReference>
<dbReference type="Pfam" id="PF00954">
    <property type="entry name" value="S_locus_glycop"/>
    <property type="match status" value="1"/>
</dbReference>
<feature type="region of interest" description="Disordered" evidence="14">
    <location>
        <begin position="596"/>
        <end position="616"/>
    </location>
</feature>
<dbReference type="PROSITE" id="PS50011">
    <property type="entry name" value="PROTEIN_KINASE_DOM"/>
    <property type="match status" value="1"/>
</dbReference>